<keyword evidence="2" id="KW-0812">Transmembrane</keyword>
<dbReference type="Proteomes" id="UP001277761">
    <property type="component" value="Unassembled WGS sequence"/>
</dbReference>
<feature type="compositionally biased region" description="Basic and acidic residues" evidence="1">
    <location>
        <begin position="356"/>
        <end position="374"/>
    </location>
</feature>
<reference evidence="3 4" key="1">
    <citation type="submission" date="2023-11" db="EMBL/GenBank/DDBJ databases">
        <authorList>
            <person name="Xu M."/>
            <person name="Jiang T."/>
        </authorList>
    </citation>
    <scope>NUCLEOTIDE SEQUENCE [LARGE SCALE GENOMIC DNA]</scope>
    <source>
        <strain evidence="3 4">SD</strain>
    </source>
</reference>
<gene>
    <name evidence="3" type="ORF">SK069_11610</name>
</gene>
<dbReference type="RefSeq" id="WP_319954400.1">
    <property type="nucleotide sequence ID" value="NZ_JAXAVX010000005.1"/>
</dbReference>
<protein>
    <recommendedName>
        <fullName evidence="5">Glycerophosphoryl diester phosphodiesterase membrane domain-containing protein</fullName>
    </recommendedName>
</protein>
<feature type="compositionally biased region" description="Pro residues" evidence="1">
    <location>
        <begin position="338"/>
        <end position="347"/>
    </location>
</feature>
<evidence type="ECO:0008006" key="5">
    <source>
        <dbReference type="Google" id="ProtNLM"/>
    </source>
</evidence>
<organism evidence="3 4">
    <name type="scientific">Patulibacter brassicae</name>
    <dbReference type="NCBI Taxonomy" id="1705717"/>
    <lineage>
        <taxon>Bacteria</taxon>
        <taxon>Bacillati</taxon>
        <taxon>Actinomycetota</taxon>
        <taxon>Thermoleophilia</taxon>
        <taxon>Solirubrobacterales</taxon>
        <taxon>Patulibacteraceae</taxon>
        <taxon>Patulibacter</taxon>
    </lineage>
</organism>
<proteinExistence type="predicted"/>
<keyword evidence="2" id="KW-0472">Membrane</keyword>
<accession>A0ABU4VK88</accession>
<feature type="transmembrane region" description="Helical" evidence="2">
    <location>
        <begin position="234"/>
        <end position="263"/>
    </location>
</feature>
<feature type="transmembrane region" description="Helical" evidence="2">
    <location>
        <begin position="42"/>
        <end position="64"/>
    </location>
</feature>
<evidence type="ECO:0000256" key="2">
    <source>
        <dbReference type="SAM" id="Phobius"/>
    </source>
</evidence>
<evidence type="ECO:0000313" key="4">
    <source>
        <dbReference type="Proteomes" id="UP001277761"/>
    </source>
</evidence>
<evidence type="ECO:0000256" key="1">
    <source>
        <dbReference type="SAM" id="MobiDB-lite"/>
    </source>
</evidence>
<dbReference type="EMBL" id="JAXAVX010000005">
    <property type="protein sequence ID" value="MDX8152245.1"/>
    <property type="molecule type" value="Genomic_DNA"/>
</dbReference>
<feature type="transmembrane region" description="Helical" evidence="2">
    <location>
        <begin position="154"/>
        <end position="179"/>
    </location>
</feature>
<keyword evidence="2" id="KW-1133">Transmembrane helix</keyword>
<comment type="caution">
    <text evidence="3">The sequence shown here is derived from an EMBL/GenBank/DDBJ whole genome shotgun (WGS) entry which is preliminary data.</text>
</comment>
<sequence length="374" mass="38066">MATDTAAAAAPAAGRPALPAGPTIDAGLALVRRRPRATLLPLLVLFAIDIAAGVVIALLAELLIGSHGTSLETVRQSTVWGDSNLVVREVPEYSDGQWTIFGVTLGLRVLLSLWLGWAAVVALVRAVQADLADEEPLAVRDAVRGGLRGAPRAFGTALLATILGLVALAVLVGVVAASAAAAAPLALLLGLGVVALVVAAAVRLVLWLPVQQAEGLGVGLRPFRRSWELTRGQFWPLLGMLLLLWVIVAVIAGALLIVVGLVSAGTFALDQNANLGPTILTEVVSAAGGLLVTALAIAPVVVAHRALAGPDARGLFAAAERMGRRPEDPGPFGSGPPRAAPAAPPLAGPGDAGDPAAERAGEDPDGRWRRPDAP</sequence>
<feature type="transmembrane region" description="Helical" evidence="2">
    <location>
        <begin position="283"/>
        <end position="303"/>
    </location>
</feature>
<feature type="transmembrane region" description="Helical" evidence="2">
    <location>
        <begin position="98"/>
        <end position="124"/>
    </location>
</feature>
<feature type="region of interest" description="Disordered" evidence="1">
    <location>
        <begin position="323"/>
        <end position="374"/>
    </location>
</feature>
<keyword evidence="4" id="KW-1185">Reference proteome</keyword>
<evidence type="ECO:0000313" key="3">
    <source>
        <dbReference type="EMBL" id="MDX8152245.1"/>
    </source>
</evidence>
<feature type="transmembrane region" description="Helical" evidence="2">
    <location>
        <begin position="185"/>
        <end position="206"/>
    </location>
</feature>
<name>A0ABU4VK88_9ACTN</name>